<dbReference type="AlphaFoldDB" id="A0A926L8R7"/>
<sequence length="140" mass="14059">MMRSGSRIAQRLGVVFGALALAGAGMLAVPASAQAASYNGVCGAGYSVVESAAIGNSGTLFLTWNGSVGKNCAVTVRNAPGQALWMEAWITRTATGGGDVDNGYYTTYAGPVYVDGRNTCIAFGGTIAGESVTRGPGHCG</sequence>
<organism evidence="2 3">
    <name type="scientific">Streptomyces griseicoloratus</name>
    <dbReference type="NCBI Taxonomy" id="2752516"/>
    <lineage>
        <taxon>Bacteria</taxon>
        <taxon>Bacillati</taxon>
        <taxon>Actinomycetota</taxon>
        <taxon>Actinomycetes</taxon>
        <taxon>Kitasatosporales</taxon>
        <taxon>Streptomycetaceae</taxon>
        <taxon>Streptomyces</taxon>
    </lineage>
</organism>
<dbReference type="EMBL" id="JACVQF010000235">
    <property type="protein sequence ID" value="MBD0424678.1"/>
    <property type="molecule type" value="Genomic_DNA"/>
</dbReference>
<keyword evidence="1" id="KW-0732">Signal</keyword>
<dbReference type="Proteomes" id="UP000621210">
    <property type="component" value="Unassembled WGS sequence"/>
</dbReference>
<evidence type="ECO:0000313" key="2">
    <source>
        <dbReference type="EMBL" id="MBD0424678.1"/>
    </source>
</evidence>
<feature type="chain" id="PRO_5037968048" evidence="1">
    <location>
        <begin position="36"/>
        <end position="140"/>
    </location>
</feature>
<name>A0A926L8R7_9ACTN</name>
<evidence type="ECO:0000256" key="1">
    <source>
        <dbReference type="SAM" id="SignalP"/>
    </source>
</evidence>
<comment type="caution">
    <text evidence="2">The sequence shown here is derived from an EMBL/GenBank/DDBJ whole genome shotgun (WGS) entry which is preliminary data.</text>
</comment>
<evidence type="ECO:0000313" key="3">
    <source>
        <dbReference type="Proteomes" id="UP000621210"/>
    </source>
</evidence>
<reference evidence="2" key="1">
    <citation type="submission" date="2020-09" db="EMBL/GenBank/DDBJ databases">
        <title>Streptomyces grisecoloratus sp. nov., isolated from cotton soil.</title>
        <authorList>
            <person name="Xing L."/>
        </authorList>
    </citation>
    <scope>NUCLEOTIDE SEQUENCE</scope>
    <source>
        <strain evidence="2">TRM S81-3</strain>
    </source>
</reference>
<proteinExistence type="predicted"/>
<feature type="signal peptide" evidence="1">
    <location>
        <begin position="1"/>
        <end position="35"/>
    </location>
</feature>
<protein>
    <submittedName>
        <fullName evidence="2">Spore-associated protein A</fullName>
    </submittedName>
</protein>
<gene>
    <name evidence="2" type="ORF">H0H10_36870</name>
</gene>
<dbReference type="RefSeq" id="WP_188185556.1">
    <property type="nucleotide sequence ID" value="NZ_JACVQF010000235.1"/>
</dbReference>
<accession>A0A926L8R7</accession>
<keyword evidence="3" id="KW-1185">Reference proteome</keyword>
<reference evidence="2" key="2">
    <citation type="submission" date="2020-09" db="EMBL/GenBank/DDBJ databases">
        <authorList>
            <person name="Luo X."/>
        </authorList>
    </citation>
    <scope>NUCLEOTIDE SEQUENCE</scope>
    <source>
        <strain evidence="2">TRM S81-3</strain>
    </source>
</reference>